<reference evidence="2 3" key="1">
    <citation type="submission" date="2016-03" db="EMBL/GenBank/DDBJ databases">
        <authorList>
            <person name="Ploux O."/>
        </authorList>
    </citation>
    <scope>NUCLEOTIDE SEQUENCE [LARGE SCALE GENOMIC DNA]</scope>
    <source>
        <strain evidence="2 3">UAMH 11012</strain>
    </source>
</reference>
<dbReference type="EMBL" id="FJOG01000012">
    <property type="protein sequence ID" value="CZR58872.1"/>
    <property type="molecule type" value="Genomic_DNA"/>
</dbReference>
<sequence>MQFTMSWLAIPVEILLLINSVAASTPLVVRDVDFPKMPRMSGLEGTAYHSISKRNESTTLGTASLATSFSNDVLFSFALDGGVSIPGNPNLTATCLSCFTTGTASLLSTGFTQDEALLADIPAATAELIKDPLGFIEEVLDVQFEIDLQGLSGHFEVDVQFAAAGTFSIPLLPPIQPLGAKLGGNEIGFIFSIDLVFSVTGEIDATGGFDIAWPNTTSIIIDPLKGDILSLDVSGIQVNPLPFQFHTGSACVQVALRFGLKAGLGISLLGSGANIEAGVSVDAPAYQACATFNSSAPCNLGLTQKVFGDAGAFADIAVKIDFVNFKKGPNAVTTFFSADLPSTCLVSSTTLAIASTASNATITSAPSYNNATTTVKHTTTATTTKSTSLPANGTICSIVGCESNVLWCPSSLQTTITMTKPIATTTAAASKVTITNAVTITVFSSPIVSAIQATTANATISSTIVQTSGGNFAQESKNATTISSAKITSFATTASSSSASTGIAGVIASVGGYGAASTSAASNGSSNGTAIQVTSAAPRPSRTGLDAFAALSVGVLGLLLLL</sequence>
<keyword evidence="3" id="KW-1185">Reference proteome</keyword>
<gene>
    <name evidence="2" type="ORF">PAC_08764</name>
</gene>
<dbReference type="OrthoDB" id="4733706at2759"/>
<accession>A0A1L7X1J2</accession>
<keyword evidence="1" id="KW-0732">Signal</keyword>
<evidence type="ECO:0008006" key="4">
    <source>
        <dbReference type="Google" id="ProtNLM"/>
    </source>
</evidence>
<dbReference type="Proteomes" id="UP000184330">
    <property type="component" value="Unassembled WGS sequence"/>
</dbReference>
<feature type="chain" id="PRO_5012453870" description="GPI anchored protein" evidence="1">
    <location>
        <begin position="24"/>
        <end position="562"/>
    </location>
</feature>
<evidence type="ECO:0000256" key="1">
    <source>
        <dbReference type="SAM" id="SignalP"/>
    </source>
</evidence>
<evidence type="ECO:0000313" key="2">
    <source>
        <dbReference type="EMBL" id="CZR58872.1"/>
    </source>
</evidence>
<dbReference type="AlphaFoldDB" id="A0A1L7X1J2"/>
<feature type="signal peptide" evidence="1">
    <location>
        <begin position="1"/>
        <end position="23"/>
    </location>
</feature>
<proteinExistence type="predicted"/>
<protein>
    <recommendedName>
        <fullName evidence="4">GPI anchored protein</fullName>
    </recommendedName>
</protein>
<name>A0A1L7X1J2_9HELO</name>
<organism evidence="2 3">
    <name type="scientific">Phialocephala subalpina</name>
    <dbReference type="NCBI Taxonomy" id="576137"/>
    <lineage>
        <taxon>Eukaryota</taxon>
        <taxon>Fungi</taxon>
        <taxon>Dikarya</taxon>
        <taxon>Ascomycota</taxon>
        <taxon>Pezizomycotina</taxon>
        <taxon>Leotiomycetes</taxon>
        <taxon>Helotiales</taxon>
        <taxon>Mollisiaceae</taxon>
        <taxon>Phialocephala</taxon>
        <taxon>Phialocephala fortinii species complex</taxon>
    </lineage>
</organism>
<dbReference type="STRING" id="576137.A0A1L7X1J2"/>
<evidence type="ECO:0000313" key="3">
    <source>
        <dbReference type="Proteomes" id="UP000184330"/>
    </source>
</evidence>